<dbReference type="PANTHER" id="PTHR37299:SF1">
    <property type="entry name" value="STAGE 0 SPORULATION PROTEIN A HOMOLOG"/>
    <property type="match status" value="1"/>
</dbReference>
<dbReference type="Pfam" id="PF00072">
    <property type="entry name" value="Response_reg"/>
    <property type="match status" value="1"/>
</dbReference>
<dbReference type="InterPro" id="IPR007492">
    <property type="entry name" value="LytTR_DNA-bd_dom"/>
</dbReference>
<accession>A0ABX1VKS0</accession>
<proteinExistence type="predicted"/>
<evidence type="ECO:0000256" key="1">
    <source>
        <dbReference type="ARBA" id="ARBA00018672"/>
    </source>
</evidence>
<comment type="caution">
    <text evidence="6">The sequence shown here is derived from an EMBL/GenBank/DDBJ whole genome shotgun (WGS) entry which is preliminary data.</text>
</comment>
<dbReference type="InterPro" id="IPR046947">
    <property type="entry name" value="LytR-like"/>
</dbReference>
<evidence type="ECO:0000259" key="5">
    <source>
        <dbReference type="PROSITE" id="PS50930"/>
    </source>
</evidence>
<dbReference type="Pfam" id="PF04397">
    <property type="entry name" value="LytTR"/>
    <property type="match status" value="1"/>
</dbReference>
<evidence type="ECO:0000256" key="2">
    <source>
        <dbReference type="ARBA" id="ARBA00024867"/>
    </source>
</evidence>
<sequence>MKLVILDSITTDRNNLIVFLERYFRKRLIDFSLHEYSFHKTMFERVNFQSEKLPCCFIDLTESEQNGLETGLKIREMNQDSIIFFTSNSTKHAAEAFKMQADGYFLKPIRNNELIASLDKSLKNINFIYKKIQIRSEYMTMNIPLKDIIYIEVFNKTCIIYTKQKTITSSISLSELEERLKKEGFLRCHKSYLVNMLFIEEYNNFGFFLTNKQFIPISKRECLKHRETHLNWLWKTIPDY</sequence>
<evidence type="ECO:0000313" key="6">
    <source>
        <dbReference type="EMBL" id="NNJ28554.1"/>
    </source>
</evidence>
<keyword evidence="3" id="KW-0597">Phosphoprotein</keyword>
<dbReference type="Proteomes" id="UP000539052">
    <property type="component" value="Unassembled WGS sequence"/>
</dbReference>
<name>A0ABX1VKS0_9FIRM</name>
<dbReference type="Gene3D" id="2.40.50.1020">
    <property type="entry name" value="LytTr DNA-binding domain"/>
    <property type="match status" value="1"/>
</dbReference>
<dbReference type="InterPro" id="IPR011006">
    <property type="entry name" value="CheY-like_superfamily"/>
</dbReference>
<evidence type="ECO:0000313" key="7">
    <source>
        <dbReference type="Proteomes" id="UP000539052"/>
    </source>
</evidence>
<comment type="function">
    <text evidence="2">May play the central regulatory role in sporulation. It may be an element of the effector pathway responsible for the activation of sporulation genes in response to nutritional stress. Spo0A may act in concert with spo0H (a sigma factor) to control the expression of some genes that are critical to the sporulation process.</text>
</comment>
<organism evidence="6 7">
    <name type="scientific">Lacrimispora defluvii</name>
    <dbReference type="NCBI Taxonomy" id="2719233"/>
    <lineage>
        <taxon>Bacteria</taxon>
        <taxon>Bacillati</taxon>
        <taxon>Bacillota</taxon>
        <taxon>Clostridia</taxon>
        <taxon>Lachnospirales</taxon>
        <taxon>Lachnospiraceae</taxon>
        <taxon>Lacrimispora</taxon>
    </lineage>
</organism>
<feature type="modified residue" description="4-aspartylphosphate" evidence="3">
    <location>
        <position position="59"/>
    </location>
</feature>
<dbReference type="PANTHER" id="PTHR37299">
    <property type="entry name" value="TRANSCRIPTIONAL REGULATOR-RELATED"/>
    <property type="match status" value="1"/>
</dbReference>
<dbReference type="Gene3D" id="3.40.50.2300">
    <property type="match status" value="1"/>
</dbReference>
<evidence type="ECO:0000256" key="3">
    <source>
        <dbReference type="PROSITE-ProRule" id="PRU00169"/>
    </source>
</evidence>
<feature type="domain" description="HTH LytTR-type" evidence="5">
    <location>
        <begin position="143"/>
        <end position="195"/>
    </location>
</feature>
<reference evidence="6 7" key="1">
    <citation type="submission" date="2020-03" db="EMBL/GenBank/DDBJ databases">
        <title>Genome Sequence of industrial isolate, B5A.</title>
        <authorList>
            <person name="Sharma S."/>
            <person name="Patil P.B."/>
            <person name="Korpole S."/>
        </authorList>
    </citation>
    <scope>NUCLEOTIDE SEQUENCE [LARGE SCALE GENOMIC DNA]</scope>
    <source>
        <strain evidence="6 7">PI-S10-B5A</strain>
    </source>
</reference>
<protein>
    <recommendedName>
        <fullName evidence="1">Stage 0 sporulation protein A homolog</fullName>
    </recommendedName>
</protein>
<feature type="domain" description="Response regulatory" evidence="4">
    <location>
        <begin position="2"/>
        <end position="122"/>
    </location>
</feature>
<dbReference type="SMART" id="SM00850">
    <property type="entry name" value="LytTR"/>
    <property type="match status" value="1"/>
</dbReference>
<dbReference type="PROSITE" id="PS50930">
    <property type="entry name" value="HTH_LYTTR"/>
    <property type="match status" value="1"/>
</dbReference>
<dbReference type="SUPFAM" id="SSF52172">
    <property type="entry name" value="CheY-like"/>
    <property type="match status" value="1"/>
</dbReference>
<dbReference type="PROSITE" id="PS50110">
    <property type="entry name" value="RESPONSE_REGULATORY"/>
    <property type="match status" value="1"/>
</dbReference>
<gene>
    <name evidence="6" type="ORF">G9470_01895</name>
</gene>
<dbReference type="RefSeq" id="WP_170819893.1">
    <property type="nucleotide sequence ID" value="NZ_JAAOXG010000001.1"/>
</dbReference>
<keyword evidence="7" id="KW-1185">Reference proteome</keyword>
<dbReference type="InterPro" id="IPR001789">
    <property type="entry name" value="Sig_transdc_resp-reg_receiver"/>
</dbReference>
<dbReference type="EMBL" id="JAAOXG010000001">
    <property type="protein sequence ID" value="NNJ28554.1"/>
    <property type="molecule type" value="Genomic_DNA"/>
</dbReference>
<evidence type="ECO:0000259" key="4">
    <source>
        <dbReference type="PROSITE" id="PS50110"/>
    </source>
</evidence>